<dbReference type="RefSeq" id="WP_309480477.1">
    <property type="nucleotide sequence ID" value="NZ_CP133720.1"/>
</dbReference>
<evidence type="ECO:0000256" key="3">
    <source>
        <dbReference type="ARBA" id="ARBA00022989"/>
    </source>
</evidence>
<name>A0ABY9RDC7_9BURK</name>
<keyword evidence="7" id="KW-1185">Reference proteome</keyword>
<feature type="transmembrane region" description="Helical" evidence="5">
    <location>
        <begin position="44"/>
        <end position="69"/>
    </location>
</feature>
<keyword evidence="2 5" id="KW-0812">Transmembrane</keyword>
<evidence type="ECO:0000256" key="4">
    <source>
        <dbReference type="ARBA" id="ARBA00023136"/>
    </source>
</evidence>
<organism evidence="6 7">
    <name type="scientific">Undibacterium cyanobacteriorum</name>
    <dbReference type="NCBI Taxonomy" id="3073561"/>
    <lineage>
        <taxon>Bacteria</taxon>
        <taxon>Pseudomonadati</taxon>
        <taxon>Pseudomonadota</taxon>
        <taxon>Betaproteobacteria</taxon>
        <taxon>Burkholderiales</taxon>
        <taxon>Oxalobacteraceae</taxon>
        <taxon>Undibacterium</taxon>
    </lineage>
</organism>
<dbReference type="HAMAP" id="MF_00189">
    <property type="entry name" value="YciB"/>
    <property type="match status" value="1"/>
</dbReference>
<dbReference type="Pfam" id="PF04279">
    <property type="entry name" value="IspA"/>
    <property type="match status" value="1"/>
</dbReference>
<evidence type="ECO:0000313" key="7">
    <source>
        <dbReference type="Proteomes" id="UP001181355"/>
    </source>
</evidence>
<keyword evidence="4 5" id="KW-0472">Membrane</keyword>
<keyword evidence="3 5" id="KW-1133">Transmembrane helix</keyword>
<protein>
    <recommendedName>
        <fullName evidence="5">Inner membrane-spanning protein YciB</fullName>
    </recommendedName>
</protein>
<evidence type="ECO:0000256" key="5">
    <source>
        <dbReference type="HAMAP-Rule" id="MF_00189"/>
    </source>
</evidence>
<dbReference type="EMBL" id="CP133720">
    <property type="protein sequence ID" value="WMW78976.1"/>
    <property type="molecule type" value="Genomic_DNA"/>
</dbReference>
<evidence type="ECO:0000256" key="1">
    <source>
        <dbReference type="ARBA" id="ARBA00022475"/>
    </source>
</evidence>
<proteinExistence type="inferred from homology"/>
<dbReference type="InterPro" id="IPR006008">
    <property type="entry name" value="YciB"/>
</dbReference>
<feature type="transmembrane region" description="Helical" evidence="5">
    <location>
        <begin position="150"/>
        <end position="168"/>
    </location>
</feature>
<evidence type="ECO:0000256" key="2">
    <source>
        <dbReference type="ARBA" id="ARBA00022692"/>
    </source>
</evidence>
<feature type="transmembrane region" description="Helical" evidence="5">
    <location>
        <begin position="109"/>
        <end position="129"/>
    </location>
</feature>
<dbReference type="Proteomes" id="UP001181355">
    <property type="component" value="Chromosome"/>
</dbReference>
<dbReference type="PANTHER" id="PTHR36917:SF1">
    <property type="entry name" value="INNER MEMBRANE-SPANNING PROTEIN YCIB"/>
    <property type="match status" value="1"/>
</dbReference>
<gene>
    <name evidence="5" type="primary">yciB</name>
    <name evidence="6" type="ORF">RF679_09900</name>
</gene>
<comment type="subcellular location">
    <subcellularLocation>
        <location evidence="5">Cell inner membrane</location>
        <topology evidence="5">Multi-pass membrane protein</topology>
    </subcellularLocation>
</comment>
<reference evidence="6" key="1">
    <citation type="submission" date="2023-09" db="EMBL/GenBank/DDBJ databases">
        <title>Undibacterium sp. 20NA77.5 isolated from freshwater.</title>
        <authorList>
            <person name="Le V."/>
            <person name="Ko S.-R."/>
            <person name="Ahn C.-Y."/>
            <person name="Oh H.-M."/>
        </authorList>
    </citation>
    <scope>NUCLEOTIDE SEQUENCE</scope>
    <source>
        <strain evidence="6">20NA77.5</strain>
    </source>
</reference>
<feature type="transmembrane region" description="Helical" evidence="5">
    <location>
        <begin position="180"/>
        <end position="201"/>
    </location>
</feature>
<comment type="similarity">
    <text evidence="5">Belongs to the YciB family.</text>
</comment>
<comment type="function">
    <text evidence="5">Plays a role in cell envelope biogenesis, maintenance of cell envelope integrity and membrane homeostasis.</text>
</comment>
<evidence type="ECO:0000313" key="6">
    <source>
        <dbReference type="EMBL" id="WMW78976.1"/>
    </source>
</evidence>
<keyword evidence="5" id="KW-0997">Cell inner membrane</keyword>
<dbReference type="PANTHER" id="PTHR36917">
    <property type="entry name" value="INTRACELLULAR SEPTATION PROTEIN A-RELATED"/>
    <property type="match status" value="1"/>
</dbReference>
<sequence length="207" mass="23430">MKLLFDIFPVIIFFVTYNIAGKFPTESQKLAIDLLGNVTSNHSISLTMGPILLATGLSVISSVIQVLYLKLRKQEISILVWMTFFIILIFGGATIYFQNDTFIKLKPTIILGLNAVAFLVSDLVFGKNLMKMTMQEALVLPDNIWRKCNFAFAIFTMVMALMNLYVAFNYSQSTWVSYKLYSLAALPVFFVIMIASLSKYLPEQDNE</sequence>
<feature type="transmembrane region" description="Helical" evidence="5">
    <location>
        <begin position="76"/>
        <end position="97"/>
    </location>
</feature>
<accession>A0ABY9RDC7</accession>
<keyword evidence="1 5" id="KW-1003">Cell membrane</keyword>